<evidence type="ECO:0008006" key="3">
    <source>
        <dbReference type="Google" id="ProtNLM"/>
    </source>
</evidence>
<gene>
    <name evidence="1" type="ORF">EZS28_030541</name>
</gene>
<evidence type="ECO:0000313" key="1">
    <source>
        <dbReference type="EMBL" id="KAA6373933.1"/>
    </source>
</evidence>
<name>A0A5J4UUB5_9EUKA</name>
<organism evidence="1 2">
    <name type="scientific">Streblomastix strix</name>
    <dbReference type="NCBI Taxonomy" id="222440"/>
    <lineage>
        <taxon>Eukaryota</taxon>
        <taxon>Metamonada</taxon>
        <taxon>Preaxostyla</taxon>
        <taxon>Oxymonadida</taxon>
        <taxon>Streblomastigidae</taxon>
        <taxon>Streblomastix</taxon>
    </lineage>
</organism>
<dbReference type="AlphaFoldDB" id="A0A5J4UUB5"/>
<dbReference type="EMBL" id="SNRW01012355">
    <property type="protein sequence ID" value="KAA6373933.1"/>
    <property type="molecule type" value="Genomic_DNA"/>
</dbReference>
<protein>
    <recommendedName>
        <fullName evidence="3">HTH CENPB-type domain-containing protein</fullName>
    </recommendedName>
</protein>
<reference evidence="1 2" key="1">
    <citation type="submission" date="2019-03" db="EMBL/GenBank/DDBJ databases">
        <title>Single cell metagenomics reveals metabolic interactions within the superorganism composed of flagellate Streblomastix strix and complex community of Bacteroidetes bacteria on its surface.</title>
        <authorList>
            <person name="Treitli S.C."/>
            <person name="Kolisko M."/>
            <person name="Husnik F."/>
            <person name="Keeling P."/>
            <person name="Hampl V."/>
        </authorList>
    </citation>
    <scope>NUCLEOTIDE SEQUENCE [LARGE SCALE GENOMIC DNA]</scope>
    <source>
        <strain evidence="1">ST1C</strain>
    </source>
</reference>
<dbReference type="Proteomes" id="UP000324800">
    <property type="component" value="Unassembled WGS sequence"/>
</dbReference>
<comment type="caution">
    <text evidence="1">The sequence shown here is derived from an EMBL/GenBank/DDBJ whole genome shotgun (WGS) entry which is preliminary data.</text>
</comment>
<accession>A0A5J4UUB5</accession>
<sequence length="233" mass="27314">MTDNASKLASLNVTNKILKIVNTDEFRKRCNINGLVAYELMYNMHFTADQVKASGVAGSNGVKKARHWIIHHRYPGRPGPDTILYLEEEEELNEKIHREIFERTQPTLNEAFKLMEENGRLEKVKQHLRKSWVNKYIRRQKQFHVCKGHVLDEKRFLATTFLNILPFFNWLLQIFKNGKYSEFNIWSFDETNVQLFFTNSTLMVTDSKQRYQFRCGSSPRPNYTLSLCVSAAG</sequence>
<proteinExistence type="predicted"/>
<evidence type="ECO:0000313" key="2">
    <source>
        <dbReference type="Proteomes" id="UP000324800"/>
    </source>
</evidence>